<dbReference type="InterPro" id="IPR029058">
    <property type="entry name" value="AB_hydrolase_fold"/>
</dbReference>
<dbReference type="PROSITE" id="PS51257">
    <property type="entry name" value="PROKAR_LIPOPROTEIN"/>
    <property type="match status" value="1"/>
</dbReference>
<dbReference type="Gene3D" id="3.40.50.1820">
    <property type="entry name" value="alpha/beta hydrolase"/>
    <property type="match status" value="1"/>
</dbReference>
<dbReference type="PANTHER" id="PTHR33428">
    <property type="entry name" value="CHLOROPHYLLASE-2, CHLOROPLASTIC"/>
    <property type="match status" value="1"/>
</dbReference>
<dbReference type="Pfam" id="PF07224">
    <property type="entry name" value="Chlorophyllase"/>
    <property type="match status" value="1"/>
</dbReference>
<name>A0A7W7HSQ2_9ACTN</name>
<gene>
    <name evidence="2" type="ORF">BJ971_000623</name>
</gene>
<dbReference type="RefSeq" id="WP_184989605.1">
    <property type="nucleotide sequence ID" value="NZ_BOMK01000043.1"/>
</dbReference>
<evidence type="ECO:0000256" key="1">
    <source>
        <dbReference type="SAM" id="SignalP"/>
    </source>
</evidence>
<protein>
    <submittedName>
        <fullName evidence="2">Fermentation-respiration switch protein FrsA (DUF1100 family)</fullName>
    </submittedName>
</protein>
<comment type="caution">
    <text evidence="2">The sequence shown here is derived from an EMBL/GenBank/DDBJ whole genome shotgun (WGS) entry which is preliminary data.</text>
</comment>
<dbReference type="PANTHER" id="PTHR33428:SF14">
    <property type="entry name" value="CARBOXYLESTERASE TYPE B DOMAIN-CONTAINING PROTEIN"/>
    <property type="match status" value="1"/>
</dbReference>
<dbReference type="EMBL" id="JACHNH010000001">
    <property type="protein sequence ID" value="MBB4760067.1"/>
    <property type="molecule type" value="Genomic_DNA"/>
</dbReference>
<organism evidence="2 3">
    <name type="scientific">Actinoplanes digitatis</name>
    <dbReference type="NCBI Taxonomy" id="1868"/>
    <lineage>
        <taxon>Bacteria</taxon>
        <taxon>Bacillati</taxon>
        <taxon>Actinomycetota</taxon>
        <taxon>Actinomycetes</taxon>
        <taxon>Micromonosporales</taxon>
        <taxon>Micromonosporaceae</taxon>
        <taxon>Actinoplanes</taxon>
    </lineage>
</organism>
<reference evidence="2 3" key="1">
    <citation type="submission" date="2020-08" db="EMBL/GenBank/DDBJ databases">
        <title>Sequencing the genomes of 1000 actinobacteria strains.</title>
        <authorList>
            <person name="Klenk H.-P."/>
        </authorList>
    </citation>
    <scope>NUCLEOTIDE SEQUENCE [LARGE SCALE GENOMIC DNA]</scope>
    <source>
        <strain evidence="2 3">DSM 43149</strain>
    </source>
</reference>
<dbReference type="InterPro" id="IPR017395">
    <property type="entry name" value="Chlorophyllase-like"/>
</dbReference>
<sequence>MKCRTVALLIAVAALTSCSAESVPPPGTAPAASASAAAKAPAAGAPAPSATAALAGKAPSGTLPVKVRKLRLSRGADRPLPTTVWYPATGKGPYPVIVFSHGLTARPGDYERLLSRWAGAGFVVAGPAYPHTSAGVPEFNVIDVVNQPADASHVLTEVLALDTRAGDPLRGRLDEAHVAAAGHSAGGITTIGMLSGTRDDRDDRLDAAVVLAGRQVLPIPFSGPPASVFFVHGKLDRTIRYADGLAAFEAVPWPKAMLTVPNGGHVTTDGKDFNVVATATTDFWRWSLYGDAAAKRRLEGRKNVESDL</sequence>
<dbReference type="Proteomes" id="UP000578112">
    <property type="component" value="Unassembled WGS sequence"/>
</dbReference>
<proteinExistence type="predicted"/>
<feature type="signal peptide" evidence="1">
    <location>
        <begin position="1"/>
        <end position="22"/>
    </location>
</feature>
<evidence type="ECO:0000313" key="3">
    <source>
        <dbReference type="Proteomes" id="UP000578112"/>
    </source>
</evidence>
<keyword evidence="3" id="KW-1185">Reference proteome</keyword>
<accession>A0A7W7HSQ2</accession>
<dbReference type="AlphaFoldDB" id="A0A7W7HSQ2"/>
<evidence type="ECO:0000313" key="2">
    <source>
        <dbReference type="EMBL" id="MBB4760067.1"/>
    </source>
</evidence>
<feature type="chain" id="PRO_5039707797" evidence="1">
    <location>
        <begin position="23"/>
        <end position="308"/>
    </location>
</feature>
<keyword evidence="1" id="KW-0732">Signal</keyword>
<dbReference type="SUPFAM" id="SSF53474">
    <property type="entry name" value="alpha/beta-Hydrolases"/>
    <property type="match status" value="1"/>
</dbReference>